<dbReference type="PANTHER" id="PTHR21666:SF263">
    <property type="entry name" value="MUREIN HYDROLASE ACTIVATOR NLPD"/>
    <property type="match status" value="1"/>
</dbReference>
<reference evidence="4 5" key="1">
    <citation type="submission" date="2017-05" db="EMBL/GenBank/DDBJ databases">
        <title>Complete and WGS of Bordetella genogroups.</title>
        <authorList>
            <person name="Spilker T."/>
            <person name="LiPuma J."/>
        </authorList>
    </citation>
    <scope>NUCLEOTIDE SEQUENCE [LARGE SCALE GENOMIC DNA]</scope>
    <source>
        <strain evidence="4 5">AU19157</strain>
    </source>
</reference>
<proteinExistence type="inferred from homology"/>
<dbReference type="PROSITE" id="PS51782">
    <property type="entry name" value="LYSM"/>
    <property type="match status" value="1"/>
</dbReference>
<keyword evidence="5" id="KW-1185">Reference proteome</keyword>
<protein>
    <recommendedName>
        <fullName evidence="3">LysM domain-containing protein</fullName>
    </recommendedName>
</protein>
<dbReference type="Proteomes" id="UP000194151">
    <property type="component" value="Chromosome"/>
</dbReference>
<comment type="similarity">
    <text evidence="1">Belongs to the E.coli NlpD/Haemophilus LppB family.</text>
</comment>
<gene>
    <name evidence="4" type="ORF">CAL12_08940</name>
</gene>
<dbReference type="STRING" id="1416806.CAL12_08940"/>
<dbReference type="InterPro" id="IPR018392">
    <property type="entry name" value="LysM"/>
</dbReference>
<accession>A0A1W6YK93</accession>
<dbReference type="InterPro" id="IPR016047">
    <property type="entry name" value="M23ase_b-sheet_dom"/>
</dbReference>
<dbReference type="GO" id="GO:0004222">
    <property type="term" value="F:metalloendopeptidase activity"/>
    <property type="evidence" value="ECO:0007669"/>
    <property type="project" value="TreeGrafter"/>
</dbReference>
<dbReference type="InterPro" id="IPR011055">
    <property type="entry name" value="Dup_hybrid_motif"/>
</dbReference>
<dbReference type="KEGG" id="bgv:CAL12_08940"/>
<name>A0A1W6YK93_9BORD</name>
<dbReference type="CDD" id="cd00118">
    <property type="entry name" value="LysM"/>
    <property type="match status" value="1"/>
</dbReference>
<dbReference type="PANTHER" id="PTHR21666">
    <property type="entry name" value="PEPTIDASE-RELATED"/>
    <property type="match status" value="1"/>
</dbReference>
<evidence type="ECO:0000313" key="4">
    <source>
        <dbReference type="EMBL" id="ARP80953.1"/>
    </source>
</evidence>
<feature type="compositionally biased region" description="Low complexity" evidence="2">
    <location>
        <begin position="193"/>
        <end position="228"/>
    </location>
</feature>
<feature type="region of interest" description="Disordered" evidence="2">
    <location>
        <begin position="193"/>
        <end position="234"/>
    </location>
</feature>
<dbReference type="InterPro" id="IPR050570">
    <property type="entry name" value="Cell_wall_metabolism_enzyme"/>
</dbReference>
<dbReference type="SMART" id="SM00257">
    <property type="entry name" value="LysM"/>
    <property type="match status" value="1"/>
</dbReference>
<evidence type="ECO:0000256" key="2">
    <source>
        <dbReference type="SAM" id="MobiDB-lite"/>
    </source>
</evidence>
<dbReference type="AlphaFoldDB" id="A0A1W6YK93"/>
<dbReference type="OrthoDB" id="9795421at2"/>
<dbReference type="Pfam" id="PF01476">
    <property type="entry name" value="LysM"/>
    <property type="match status" value="1"/>
</dbReference>
<evidence type="ECO:0000256" key="1">
    <source>
        <dbReference type="ARBA" id="ARBA00038420"/>
    </source>
</evidence>
<dbReference type="Gene3D" id="3.10.350.10">
    <property type="entry name" value="LysM domain"/>
    <property type="match status" value="1"/>
</dbReference>
<evidence type="ECO:0000313" key="5">
    <source>
        <dbReference type="Proteomes" id="UP000194151"/>
    </source>
</evidence>
<dbReference type="Gene3D" id="2.70.70.10">
    <property type="entry name" value="Glucose Permease (Domain IIA)"/>
    <property type="match status" value="1"/>
</dbReference>
<dbReference type="Pfam" id="PF01551">
    <property type="entry name" value="Peptidase_M23"/>
    <property type="match status" value="1"/>
</dbReference>
<dbReference type="CDD" id="cd12797">
    <property type="entry name" value="M23_peptidase"/>
    <property type="match status" value="1"/>
</dbReference>
<organism evidence="4 5">
    <name type="scientific">Bordetella genomosp. 8</name>
    <dbReference type="NCBI Taxonomy" id="1416806"/>
    <lineage>
        <taxon>Bacteria</taxon>
        <taxon>Pseudomonadati</taxon>
        <taxon>Pseudomonadota</taxon>
        <taxon>Betaproteobacteria</taxon>
        <taxon>Burkholderiales</taxon>
        <taxon>Alcaligenaceae</taxon>
        <taxon>Bordetella</taxon>
    </lineage>
</organism>
<dbReference type="InterPro" id="IPR036779">
    <property type="entry name" value="LysM_dom_sf"/>
</dbReference>
<evidence type="ECO:0000259" key="3">
    <source>
        <dbReference type="PROSITE" id="PS51782"/>
    </source>
</evidence>
<feature type="domain" description="LysM" evidence="3">
    <location>
        <begin position="146"/>
        <end position="190"/>
    </location>
</feature>
<sequence length="355" mass="37722">MKYAAPWPRPARPPPCWSSAATANCSYRCRSAEEHPSGKRRGASTRAAFLPFIIPASGYARRGFLASSRPRQPVSWYPSAGAPSWRPLQKIRNPVSPVPVLSPFRFFPSFPGHAGNAYAGRAWRLACAAVLALLLAACASTPVGPGYYRVKSGDTLTQIARENNQSIGDLMRWNKLESANRLEVGQVLRVAPPAGSADSASRSSSRASQGSSGSAKSGAAKAEPAKPADTTPLRGITLVWPAPGTVAQRYNGSSSQGLRITNTAGTPVVAAAAGTVAYASNGLRGYGNLVILRHTSGFLTIYAHNRKLLVKQGQQVAQGQKIAEMGNTDSKQVELYFELRQSGKPVDPARALPTR</sequence>
<dbReference type="SUPFAM" id="SSF51261">
    <property type="entry name" value="Duplicated hybrid motif"/>
    <property type="match status" value="1"/>
</dbReference>
<dbReference type="EMBL" id="CP021108">
    <property type="protein sequence ID" value="ARP80953.1"/>
    <property type="molecule type" value="Genomic_DNA"/>
</dbReference>